<feature type="transmembrane region" description="Helical" evidence="5">
    <location>
        <begin position="6"/>
        <end position="28"/>
    </location>
</feature>
<evidence type="ECO:0000256" key="4">
    <source>
        <dbReference type="ARBA" id="ARBA00023136"/>
    </source>
</evidence>
<evidence type="ECO:0000256" key="5">
    <source>
        <dbReference type="SAM" id="Phobius"/>
    </source>
</evidence>
<feature type="transmembrane region" description="Helical" evidence="5">
    <location>
        <begin position="223"/>
        <end position="245"/>
    </location>
</feature>
<dbReference type="PANTHER" id="PTHR16950">
    <property type="entry name" value="ZINC TRANSPORTER SLC39A7 HISTIDINE-RICH MEMBRANE PROTEIN KE4"/>
    <property type="match status" value="1"/>
</dbReference>
<dbReference type="PANTHER" id="PTHR16950:SF16">
    <property type="entry name" value="ZINC TRANSPORTER ZIP13"/>
    <property type="match status" value="1"/>
</dbReference>
<dbReference type="RefSeq" id="WP_268785225.1">
    <property type="nucleotide sequence ID" value="NZ_JAPQYE010000001.1"/>
</dbReference>
<feature type="transmembrane region" description="Helical" evidence="5">
    <location>
        <begin position="68"/>
        <end position="89"/>
    </location>
</feature>
<keyword evidence="2 5" id="KW-0812">Transmembrane</keyword>
<evidence type="ECO:0000313" key="6">
    <source>
        <dbReference type="EMBL" id="MCZ0726981.1"/>
    </source>
</evidence>
<feature type="transmembrane region" description="Helical" evidence="5">
    <location>
        <begin position="35"/>
        <end position="56"/>
    </location>
</feature>
<accession>A0ABT4H9V1</accession>
<proteinExistence type="predicted"/>
<reference evidence="6" key="1">
    <citation type="submission" date="2022-12" db="EMBL/GenBank/DDBJ databases">
        <title>Whole genome sequence of Mycolicibacterium iranicum strain SBH312.</title>
        <authorList>
            <person name="Jani J."/>
            <person name="Arifin Mustapha Z."/>
            <person name="Ahmed K."/>
            <person name="Kai Ling C."/>
        </authorList>
    </citation>
    <scope>NUCLEOTIDE SEQUENCE</scope>
    <source>
        <strain evidence="6">SBH312</strain>
    </source>
</reference>
<name>A0ABT4H9V1_MYCIR</name>
<organism evidence="6 7">
    <name type="scientific">Mycolicibacterium iranicum</name>
    <name type="common">Mycobacterium iranicum</name>
    <dbReference type="NCBI Taxonomy" id="912594"/>
    <lineage>
        <taxon>Bacteria</taxon>
        <taxon>Bacillati</taxon>
        <taxon>Actinomycetota</taxon>
        <taxon>Actinomycetes</taxon>
        <taxon>Mycobacteriales</taxon>
        <taxon>Mycobacteriaceae</taxon>
        <taxon>Mycolicibacterium</taxon>
    </lineage>
</organism>
<sequence>MPVVLWIIAAGMAMSALALVGSAALLIPERLFARVVMPLVALAAGALLGGALFHMLPEGITDAGIRPSFTWCAAGIVTFHVLEQFLNWHHCHRPVSGHRPLGYLILLADGLHNLIGGLAVGSAFIADIRLGIVTWVVAAAHEIPQELGDFGILLHSGWSASRALMYNFASALTFLLGALLAYLVAGHVDTGFLIPFAAGNFIYIALADLVPEMVASPRVTDKVVFFATFVAGLLILDAITSWDALAR</sequence>
<evidence type="ECO:0000256" key="2">
    <source>
        <dbReference type="ARBA" id="ARBA00022692"/>
    </source>
</evidence>
<dbReference type="Pfam" id="PF02535">
    <property type="entry name" value="Zip"/>
    <property type="match status" value="1"/>
</dbReference>
<comment type="caution">
    <text evidence="6">The sequence shown here is derived from an EMBL/GenBank/DDBJ whole genome shotgun (WGS) entry which is preliminary data.</text>
</comment>
<dbReference type="InterPro" id="IPR003689">
    <property type="entry name" value="ZIP"/>
</dbReference>
<protein>
    <submittedName>
        <fullName evidence="6">ZIP family metal transporter</fullName>
    </submittedName>
</protein>
<feature type="transmembrane region" description="Helical" evidence="5">
    <location>
        <begin position="164"/>
        <end position="185"/>
    </location>
</feature>
<keyword evidence="3 5" id="KW-1133">Transmembrane helix</keyword>
<dbReference type="EMBL" id="JAPQYE010000001">
    <property type="protein sequence ID" value="MCZ0726981.1"/>
    <property type="molecule type" value="Genomic_DNA"/>
</dbReference>
<comment type="subcellular location">
    <subcellularLocation>
        <location evidence="1">Membrane</location>
        <topology evidence="1">Multi-pass membrane protein</topology>
    </subcellularLocation>
</comment>
<keyword evidence="4 5" id="KW-0472">Membrane</keyword>
<evidence type="ECO:0000256" key="3">
    <source>
        <dbReference type="ARBA" id="ARBA00022989"/>
    </source>
</evidence>
<evidence type="ECO:0000256" key="1">
    <source>
        <dbReference type="ARBA" id="ARBA00004141"/>
    </source>
</evidence>
<keyword evidence="7" id="KW-1185">Reference proteome</keyword>
<feature type="transmembrane region" description="Helical" evidence="5">
    <location>
        <begin position="101"/>
        <end position="126"/>
    </location>
</feature>
<gene>
    <name evidence="6" type="ORF">OY187_02900</name>
</gene>
<feature type="transmembrane region" description="Helical" evidence="5">
    <location>
        <begin position="192"/>
        <end position="211"/>
    </location>
</feature>
<dbReference type="Proteomes" id="UP001084650">
    <property type="component" value="Unassembled WGS sequence"/>
</dbReference>
<evidence type="ECO:0000313" key="7">
    <source>
        <dbReference type="Proteomes" id="UP001084650"/>
    </source>
</evidence>